<keyword evidence="5 7" id="KW-1133">Transmembrane helix</keyword>
<dbReference type="EMBL" id="CP063304">
    <property type="protein sequence ID" value="QOV21047.1"/>
    <property type="molecule type" value="Genomic_DNA"/>
</dbReference>
<dbReference type="PANTHER" id="PTHR43744">
    <property type="entry name" value="ABC TRANSPORTER PERMEASE PROTEIN MG189-RELATED-RELATED"/>
    <property type="match status" value="1"/>
</dbReference>
<dbReference type="KEGG" id="bliq:INP51_12245"/>
<accession>A0A7M2RNB0</accession>
<organism evidence="9 10">
    <name type="scientific">Blautia liquoris</name>
    <dbReference type="NCBI Taxonomy" id="2779518"/>
    <lineage>
        <taxon>Bacteria</taxon>
        <taxon>Bacillati</taxon>
        <taxon>Bacillota</taxon>
        <taxon>Clostridia</taxon>
        <taxon>Lachnospirales</taxon>
        <taxon>Lachnospiraceae</taxon>
        <taxon>Blautia</taxon>
    </lineage>
</organism>
<evidence type="ECO:0000256" key="7">
    <source>
        <dbReference type="RuleBase" id="RU363032"/>
    </source>
</evidence>
<keyword evidence="2 7" id="KW-0813">Transport</keyword>
<feature type="transmembrane region" description="Helical" evidence="7">
    <location>
        <begin position="188"/>
        <end position="210"/>
    </location>
</feature>
<feature type="transmembrane region" description="Helical" evidence="7">
    <location>
        <begin position="245"/>
        <end position="265"/>
    </location>
</feature>
<keyword evidence="6 7" id="KW-0472">Membrane</keyword>
<dbReference type="GO" id="GO:0055085">
    <property type="term" value="P:transmembrane transport"/>
    <property type="evidence" value="ECO:0007669"/>
    <property type="project" value="InterPro"/>
</dbReference>
<evidence type="ECO:0000256" key="1">
    <source>
        <dbReference type="ARBA" id="ARBA00004651"/>
    </source>
</evidence>
<dbReference type="Gene3D" id="1.10.3720.10">
    <property type="entry name" value="MetI-like"/>
    <property type="match status" value="1"/>
</dbReference>
<feature type="transmembrane region" description="Helical" evidence="7">
    <location>
        <begin position="113"/>
        <end position="134"/>
    </location>
</feature>
<dbReference type="PANTHER" id="PTHR43744:SF12">
    <property type="entry name" value="ABC TRANSPORTER PERMEASE PROTEIN MG189-RELATED"/>
    <property type="match status" value="1"/>
</dbReference>
<sequence>MTRKTKKTLSHIVLYSVLILIAVLTLFPLLWGVSASLRDDSELYTYVMPFSIHTLIPVKWTVKSYVDLFTVYGFLKPVLNTVLVTAISIAFGCVLNSVAAFAFAMFDFRFKKPLFSLVLISFMIPFEAIALPLYRVADKMKMVDTFQGMILPSIASGLVLFLFVQFFKDIPAELLDAARIDGANIGKIYSSILIPLSKPVFITAGLMIFMDQWNSYLWPLLIARSKDIRTIQIALTAFNTEHSTAWSALYAGSMFSALIPLLLFLPLQKYFVQGITSSGVKG</sequence>
<evidence type="ECO:0000313" key="9">
    <source>
        <dbReference type="EMBL" id="QOV21047.1"/>
    </source>
</evidence>
<feature type="transmembrane region" description="Helical" evidence="7">
    <location>
        <begin position="12"/>
        <end position="31"/>
    </location>
</feature>
<dbReference type="InterPro" id="IPR035906">
    <property type="entry name" value="MetI-like_sf"/>
</dbReference>
<reference evidence="9 10" key="1">
    <citation type="submission" date="2020-10" db="EMBL/GenBank/DDBJ databases">
        <title>Blautia liquoris sp.nov., isolated from the mud in a fermentation cellar used for the production of Chinese strong-flavoured liquor.</title>
        <authorList>
            <person name="Lu L."/>
        </authorList>
    </citation>
    <scope>NUCLEOTIDE SEQUENCE [LARGE SCALE GENOMIC DNA]</scope>
    <source>
        <strain evidence="9 10">LZLJ-3</strain>
    </source>
</reference>
<gene>
    <name evidence="9" type="ORF">INP51_12245</name>
</gene>
<feature type="transmembrane region" description="Helical" evidence="7">
    <location>
        <begin position="82"/>
        <end position="106"/>
    </location>
</feature>
<evidence type="ECO:0000256" key="5">
    <source>
        <dbReference type="ARBA" id="ARBA00022989"/>
    </source>
</evidence>
<comment type="subcellular location">
    <subcellularLocation>
        <location evidence="1 7">Cell membrane</location>
        <topology evidence="1 7">Multi-pass membrane protein</topology>
    </subcellularLocation>
</comment>
<dbReference type="Proteomes" id="UP000593601">
    <property type="component" value="Chromosome"/>
</dbReference>
<dbReference type="AlphaFoldDB" id="A0A7M2RNB0"/>
<comment type="similarity">
    <text evidence="7">Belongs to the binding-protein-dependent transport system permease family.</text>
</comment>
<proteinExistence type="inferred from homology"/>
<dbReference type="GO" id="GO:0005886">
    <property type="term" value="C:plasma membrane"/>
    <property type="evidence" value="ECO:0007669"/>
    <property type="project" value="UniProtKB-SubCell"/>
</dbReference>
<name>A0A7M2RNB0_9FIRM</name>
<dbReference type="Pfam" id="PF00528">
    <property type="entry name" value="BPD_transp_1"/>
    <property type="match status" value="1"/>
</dbReference>
<feature type="transmembrane region" description="Helical" evidence="7">
    <location>
        <begin position="146"/>
        <end position="167"/>
    </location>
</feature>
<keyword evidence="3" id="KW-1003">Cell membrane</keyword>
<keyword evidence="4 7" id="KW-0812">Transmembrane</keyword>
<evidence type="ECO:0000256" key="4">
    <source>
        <dbReference type="ARBA" id="ARBA00022692"/>
    </source>
</evidence>
<dbReference type="SUPFAM" id="SSF161098">
    <property type="entry name" value="MetI-like"/>
    <property type="match status" value="1"/>
</dbReference>
<keyword evidence="10" id="KW-1185">Reference proteome</keyword>
<protein>
    <submittedName>
        <fullName evidence="9">Carbohydrate ABC transporter permease</fullName>
    </submittedName>
</protein>
<feature type="domain" description="ABC transmembrane type-1" evidence="8">
    <location>
        <begin position="78"/>
        <end position="267"/>
    </location>
</feature>
<evidence type="ECO:0000256" key="6">
    <source>
        <dbReference type="ARBA" id="ARBA00023136"/>
    </source>
</evidence>
<evidence type="ECO:0000256" key="2">
    <source>
        <dbReference type="ARBA" id="ARBA00022448"/>
    </source>
</evidence>
<evidence type="ECO:0000256" key="3">
    <source>
        <dbReference type="ARBA" id="ARBA00022475"/>
    </source>
</evidence>
<evidence type="ECO:0000313" key="10">
    <source>
        <dbReference type="Proteomes" id="UP000593601"/>
    </source>
</evidence>
<evidence type="ECO:0000259" key="8">
    <source>
        <dbReference type="PROSITE" id="PS50928"/>
    </source>
</evidence>
<dbReference type="CDD" id="cd06261">
    <property type="entry name" value="TM_PBP2"/>
    <property type="match status" value="1"/>
</dbReference>
<dbReference type="PROSITE" id="PS50928">
    <property type="entry name" value="ABC_TM1"/>
    <property type="match status" value="1"/>
</dbReference>
<dbReference type="InterPro" id="IPR000515">
    <property type="entry name" value="MetI-like"/>
</dbReference>